<keyword evidence="1" id="KW-1133">Transmembrane helix</keyword>
<dbReference type="Proteomes" id="UP000594638">
    <property type="component" value="Unassembled WGS sequence"/>
</dbReference>
<comment type="caution">
    <text evidence="2">The sequence shown here is derived from an EMBL/GenBank/DDBJ whole genome shotgun (WGS) entry which is preliminary data.</text>
</comment>
<dbReference type="PANTHER" id="PTHR47555:SF2">
    <property type="entry name" value="N-ACETYLGLUCOSAMINYL TRANSFERASE COMPONENT FAMILY PROTEIN _ GPI1 FAMILY PROTEIN"/>
    <property type="match status" value="1"/>
</dbReference>
<dbReference type="PANTHER" id="PTHR47555">
    <property type="entry name" value="N-ACETYLGLUCOSAMINYL TRANSFERASE COMPONENT FAMILY PROTEIN / GPI1 FAMILY PROTEIN"/>
    <property type="match status" value="1"/>
</dbReference>
<dbReference type="InterPro" id="IPR007720">
    <property type="entry name" value="PigQ/GPI1"/>
</dbReference>
<dbReference type="EMBL" id="CACTIH010001930">
    <property type="protein sequence ID" value="CAA2969042.1"/>
    <property type="molecule type" value="Genomic_DNA"/>
</dbReference>
<feature type="transmembrane region" description="Helical" evidence="1">
    <location>
        <begin position="49"/>
        <end position="72"/>
    </location>
</feature>
<sequence length="469" mass="53680">MNSATATRMFFQRNLHAKRSASLFCILRLFSTFAWKLFATSVASLATFFYIILQFLHVLYSSVSQSFIYITLENVFSNTRKNIQIRCFQLSYWPIFLQDLVIRSRPCVEFAEKAALHRHSMWSSIVVDVLIGNLLGLALWFQAERACQWVSNFANDITDYWLRTGCVWLMGNPAGFKLNAELAGILGVISLNAMQIWLMDFNQKRKSKMEIKKPEESIQTFIHLVDIYGWLYQLLAAALIIDVISLVTTHVWTLHMFLSLVYSQQIQAIAALWRLFRGKKWNSLRQRLDSYDYSVEQHVVGSLLFTLLLLLLPTTSAFYIFFTILKTAVSFICMVVEVAISLIHATPYANVFLWSVRKKRFPSGIWFEILSCEQTAINYSEIRSPARTSSPSGKLQKTTDTSGSKSSVLVSFLHSNYLTLGKALSCIYEYSFDLQLCHSGTKAITNYIARLLFLVASIEIILQPCNLSF</sequence>
<dbReference type="GO" id="GO:0016020">
    <property type="term" value="C:membrane"/>
    <property type="evidence" value="ECO:0007669"/>
    <property type="project" value="InterPro"/>
</dbReference>
<protein>
    <submittedName>
        <fullName evidence="2">N-acetylglucosaminyl-phosphatidylinositol biosynthetic gpi1-like</fullName>
    </submittedName>
</protein>
<feature type="transmembrane region" description="Helical" evidence="1">
    <location>
        <begin position="121"/>
        <end position="141"/>
    </location>
</feature>
<dbReference type="Pfam" id="PF05024">
    <property type="entry name" value="Gpi1"/>
    <property type="match status" value="1"/>
</dbReference>
<keyword evidence="3" id="KW-1185">Reference proteome</keyword>
<dbReference type="OrthoDB" id="70250at2759"/>
<feature type="transmembrane region" description="Helical" evidence="1">
    <location>
        <begin position="178"/>
        <end position="199"/>
    </location>
</feature>
<gene>
    <name evidence="2" type="ORF">OLEA9_A105987</name>
</gene>
<keyword evidence="1" id="KW-0472">Membrane</keyword>
<feature type="transmembrane region" description="Helical" evidence="1">
    <location>
        <begin position="220"/>
        <end position="241"/>
    </location>
</feature>
<dbReference type="GO" id="GO:0006506">
    <property type="term" value="P:GPI anchor biosynthetic process"/>
    <property type="evidence" value="ECO:0007669"/>
    <property type="project" value="InterPro"/>
</dbReference>
<feature type="transmembrane region" description="Helical" evidence="1">
    <location>
        <begin position="297"/>
        <end position="322"/>
    </location>
</feature>
<feature type="transmembrane region" description="Helical" evidence="1">
    <location>
        <begin position="328"/>
        <end position="353"/>
    </location>
</feature>
<dbReference type="AlphaFoldDB" id="A0A8S0QT60"/>
<dbReference type="Gramene" id="OE9A105987T1">
    <property type="protein sequence ID" value="OE9A105987C1"/>
    <property type="gene ID" value="OE9A105987"/>
</dbReference>
<evidence type="ECO:0000313" key="2">
    <source>
        <dbReference type="EMBL" id="CAA2969042.1"/>
    </source>
</evidence>
<organism evidence="2 3">
    <name type="scientific">Olea europaea subsp. europaea</name>
    <dbReference type="NCBI Taxonomy" id="158383"/>
    <lineage>
        <taxon>Eukaryota</taxon>
        <taxon>Viridiplantae</taxon>
        <taxon>Streptophyta</taxon>
        <taxon>Embryophyta</taxon>
        <taxon>Tracheophyta</taxon>
        <taxon>Spermatophyta</taxon>
        <taxon>Magnoliopsida</taxon>
        <taxon>eudicotyledons</taxon>
        <taxon>Gunneridae</taxon>
        <taxon>Pentapetalae</taxon>
        <taxon>asterids</taxon>
        <taxon>lamiids</taxon>
        <taxon>Lamiales</taxon>
        <taxon>Oleaceae</taxon>
        <taxon>Oleeae</taxon>
        <taxon>Olea</taxon>
    </lineage>
</organism>
<accession>A0A8S0QT60</accession>
<evidence type="ECO:0000256" key="1">
    <source>
        <dbReference type="SAM" id="Phobius"/>
    </source>
</evidence>
<evidence type="ECO:0000313" key="3">
    <source>
        <dbReference type="Proteomes" id="UP000594638"/>
    </source>
</evidence>
<name>A0A8S0QT60_OLEEU</name>
<keyword evidence="1" id="KW-0812">Transmembrane</keyword>
<proteinExistence type="predicted"/>
<reference evidence="2 3" key="1">
    <citation type="submission" date="2019-12" db="EMBL/GenBank/DDBJ databases">
        <authorList>
            <person name="Alioto T."/>
            <person name="Alioto T."/>
            <person name="Gomez Garrido J."/>
        </authorList>
    </citation>
    <scope>NUCLEOTIDE SEQUENCE [LARGE SCALE GENOMIC DNA]</scope>
</reference>